<keyword evidence="2" id="KW-0238">DNA-binding</keyword>
<keyword evidence="3" id="KW-0804">Transcription</keyword>
<dbReference type="SUPFAM" id="SSF53822">
    <property type="entry name" value="Periplasmic binding protein-like I"/>
    <property type="match status" value="1"/>
</dbReference>
<feature type="domain" description="HTH lacI-type" evidence="4">
    <location>
        <begin position="2"/>
        <end position="56"/>
    </location>
</feature>
<keyword evidence="1" id="KW-0805">Transcription regulation</keyword>
<evidence type="ECO:0000313" key="6">
    <source>
        <dbReference type="Proteomes" id="UP000195918"/>
    </source>
</evidence>
<dbReference type="PROSITE" id="PS00356">
    <property type="entry name" value="HTH_LACI_1"/>
    <property type="match status" value="1"/>
</dbReference>
<dbReference type="InterPro" id="IPR046335">
    <property type="entry name" value="LacI/GalR-like_sensor"/>
</dbReference>
<dbReference type="InterPro" id="IPR028082">
    <property type="entry name" value="Peripla_BP_I"/>
</dbReference>
<sequence>MPTIIDVAKTAGVSKSTVSRVLTDNGYVSKESRKKVLSAMEEIGYIPNILARQFQSGVTKTIGFIAPSYMNTMGKFLQVFMETAKKYGYFVNLYLTSEDKQKEIEALNQMKFKQIDGIFILTRTNEWEVIKKFSQYGPISTWNRIEEDWIYSSYFDHYEGYLKALNYLYNQGYRQFGHVLGNSQNLNTKARLKALHEFHQNKGLKLDDEWLIQESSLYDDGKLIGEKWIDSKSKPDVLAFYSDYIAAQFISRIEEKGFKSPENIGVLGFDNSEISELMHLTTVDYSIEKQAYNSFIYLYNQLNEENIAEKKLTTKIIKRKTIVNRT</sequence>
<dbReference type="InterPro" id="IPR010982">
    <property type="entry name" value="Lambda_DNA-bd_dom_sf"/>
</dbReference>
<dbReference type="SUPFAM" id="SSF47413">
    <property type="entry name" value="lambda repressor-like DNA-binding domains"/>
    <property type="match status" value="1"/>
</dbReference>
<protein>
    <submittedName>
        <fullName evidence="5">Transcriptional regulator, LacI family</fullName>
    </submittedName>
</protein>
<evidence type="ECO:0000256" key="1">
    <source>
        <dbReference type="ARBA" id="ARBA00023015"/>
    </source>
</evidence>
<dbReference type="OrthoDB" id="9798934at2"/>
<evidence type="ECO:0000256" key="3">
    <source>
        <dbReference type="ARBA" id="ARBA00023163"/>
    </source>
</evidence>
<gene>
    <name evidence="5" type="ORF">FM121_01155</name>
</gene>
<dbReference type="PROSITE" id="PS50932">
    <property type="entry name" value="HTH_LACI_2"/>
    <property type="match status" value="1"/>
</dbReference>
<dbReference type="Gene3D" id="1.10.260.40">
    <property type="entry name" value="lambda repressor-like DNA-binding domains"/>
    <property type="match status" value="1"/>
</dbReference>
<keyword evidence="6" id="KW-1185">Reference proteome</keyword>
<dbReference type="EMBL" id="FWFD01000003">
    <property type="protein sequence ID" value="SLM84669.1"/>
    <property type="molecule type" value="Genomic_DNA"/>
</dbReference>
<dbReference type="Pfam" id="PF13377">
    <property type="entry name" value="Peripla_BP_3"/>
    <property type="match status" value="1"/>
</dbReference>
<dbReference type="CDD" id="cd06286">
    <property type="entry name" value="PBP1_CcpB-like"/>
    <property type="match status" value="1"/>
</dbReference>
<evidence type="ECO:0000313" key="5">
    <source>
        <dbReference type="EMBL" id="SLM84669.1"/>
    </source>
</evidence>
<dbReference type="PRINTS" id="PR00036">
    <property type="entry name" value="HTHLACI"/>
</dbReference>
<dbReference type="RefSeq" id="WP_086950464.1">
    <property type="nucleotide sequence ID" value="NZ_FWFD01000003.1"/>
</dbReference>
<name>A0A1X6WK84_9ENTE</name>
<evidence type="ECO:0000256" key="2">
    <source>
        <dbReference type="ARBA" id="ARBA00023125"/>
    </source>
</evidence>
<dbReference type="PANTHER" id="PTHR30146:SF105">
    <property type="entry name" value="CATABOLITE CONTROL PROTEIN B"/>
    <property type="match status" value="1"/>
</dbReference>
<accession>A0A1X6WK84</accession>
<dbReference type="SMART" id="SM00354">
    <property type="entry name" value="HTH_LACI"/>
    <property type="match status" value="1"/>
</dbReference>
<dbReference type="AlphaFoldDB" id="A0A1X6WK84"/>
<evidence type="ECO:0000259" key="4">
    <source>
        <dbReference type="PROSITE" id="PS50932"/>
    </source>
</evidence>
<dbReference type="Proteomes" id="UP000195918">
    <property type="component" value="Unassembled WGS sequence"/>
</dbReference>
<dbReference type="CDD" id="cd01392">
    <property type="entry name" value="HTH_LacI"/>
    <property type="match status" value="1"/>
</dbReference>
<organism evidence="5 6">
    <name type="scientific">Vagococcus fluvialis bH819</name>
    <dbReference type="NCBI Taxonomy" id="1255619"/>
    <lineage>
        <taxon>Bacteria</taxon>
        <taxon>Bacillati</taxon>
        <taxon>Bacillota</taxon>
        <taxon>Bacilli</taxon>
        <taxon>Lactobacillales</taxon>
        <taxon>Enterococcaceae</taxon>
        <taxon>Vagococcus</taxon>
    </lineage>
</organism>
<proteinExistence type="predicted"/>
<dbReference type="Gene3D" id="3.40.50.2300">
    <property type="match status" value="2"/>
</dbReference>
<dbReference type="GO" id="GO:0003700">
    <property type="term" value="F:DNA-binding transcription factor activity"/>
    <property type="evidence" value="ECO:0007669"/>
    <property type="project" value="TreeGrafter"/>
</dbReference>
<dbReference type="InterPro" id="IPR000843">
    <property type="entry name" value="HTH_LacI"/>
</dbReference>
<dbReference type="GO" id="GO:0000976">
    <property type="term" value="F:transcription cis-regulatory region binding"/>
    <property type="evidence" value="ECO:0007669"/>
    <property type="project" value="TreeGrafter"/>
</dbReference>
<reference evidence="6" key="1">
    <citation type="submission" date="2017-02" db="EMBL/GenBank/DDBJ databases">
        <authorList>
            <person name="Dridi B."/>
        </authorList>
    </citation>
    <scope>NUCLEOTIDE SEQUENCE [LARGE SCALE GENOMIC DNA]</scope>
    <source>
        <strain evidence="6">bH819</strain>
    </source>
</reference>
<dbReference type="Pfam" id="PF00356">
    <property type="entry name" value="LacI"/>
    <property type="match status" value="1"/>
</dbReference>
<dbReference type="PANTHER" id="PTHR30146">
    <property type="entry name" value="LACI-RELATED TRANSCRIPTIONAL REPRESSOR"/>
    <property type="match status" value="1"/>
</dbReference>